<feature type="region of interest" description="Disordered" evidence="1">
    <location>
        <begin position="669"/>
        <end position="748"/>
    </location>
</feature>
<feature type="compositionally biased region" description="Polar residues" evidence="1">
    <location>
        <begin position="163"/>
        <end position="192"/>
    </location>
</feature>
<feature type="region of interest" description="Disordered" evidence="1">
    <location>
        <begin position="280"/>
        <end position="411"/>
    </location>
</feature>
<dbReference type="AlphaFoldDB" id="A0A0S4JDV6"/>
<dbReference type="VEuPathDB" id="TriTrypDB:BSAL_14920"/>
<feature type="region of interest" description="Disordered" evidence="1">
    <location>
        <begin position="110"/>
        <end position="146"/>
    </location>
</feature>
<feature type="region of interest" description="Disordered" evidence="1">
    <location>
        <begin position="1"/>
        <end position="96"/>
    </location>
</feature>
<gene>
    <name evidence="2" type="ORF">BSAL_14920</name>
</gene>
<feature type="compositionally biased region" description="Gly residues" evidence="1">
    <location>
        <begin position="800"/>
        <end position="813"/>
    </location>
</feature>
<feature type="compositionally biased region" description="Low complexity" evidence="1">
    <location>
        <begin position="398"/>
        <end position="407"/>
    </location>
</feature>
<feature type="region of interest" description="Disordered" evidence="1">
    <location>
        <begin position="781"/>
        <end position="898"/>
    </location>
</feature>
<accession>A0A0S4JDV6</accession>
<feature type="region of interest" description="Disordered" evidence="1">
    <location>
        <begin position="587"/>
        <end position="609"/>
    </location>
</feature>
<evidence type="ECO:0000313" key="2">
    <source>
        <dbReference type="EMBL" id="CUG88339.1"/>
    </source>
</evidence>
<feature type="compositionally biased region" description="Polar residues" evidence="1">
    <location>
        <begin position="30"/>
        <end position="47"/>
    </location>
</feature>
<feature type="compositionally biased region" description="Polar residues" evidence="1">
    <location>
        <begin position="587"/>
        <end position="606"/>
    </location>
</feature>
<proteinExistence type="predicted"/>
<dbReference type="Proteomes" id="UP000051952">
    <property type="component" value="Unassembled WGS sequence"/>
</dbReference>
<feature type="compositionally biased region" description="Low complexity" evidence="1">
    <location>
        <begin position="366"/>
        <end position="382"/>
    </location>
</feature>
<organism evidence="2 3">
    <name type="scientific">Bodo saltans</name>
    <name type="common">Flagellated protozoan</name>
    <dbReference type="NCBI Taxonomy" id="75058"/>
    <lineage>
        <taxon>Eukaryota</taxon>
        <taxon>Discoba</taxon>
        <taxon>Euglenozoa</taxon>
        <taxon>Kinetoplastea</taxon>
        <taxon>Metakinetoplastina</taxon>
        <taxon>Eubodonida</taxon>
        <taxon>Bodonidae</taxon>
        <taxon>Bodo</taxon>
    </lineage>
</organism>
<feature type="compositionally biased region" description="Low complexity" evidence="1">
    <location>
        <begin position="717"/>
        <end position="727"/>
    </location>
</feature>
<feature type="compositionally biased region" description="Basic and acidic residues" evidence="1">
    <location>
        <begin position="212"/>
        <end position="224"/>
    </location>
</feature>
<dbReference type="EMBL" id="CYKH01001633">
    <property type="protein sequence ID" value="CUG88339.1"/>
    <property type="molecule type" value="Genomic_DNA"/>
</dbReference>
<feature type="compositionally biased region" description="Low complexity" evidence="1">
    <location>
        <begin position="234"/>
        <end position="245"/>
    </location>
</feature>
<feature type="compositionally biased region" description="Polar residues" evidence="1">
    <location>
        <begin position="338"/>
        <end position="350"/>
    </location>
</feature>
<evidence type="ECO:0000256" key="1">
    <source>
        <dbReference type="SAM" id="MobiDB-lite"/>
    </source>
</evidence>
<feature type="compositionally biased region" description="Acidic residues" evidence="1">
    <location>
        <begin position="281"/>
        <end position="291"/>
    </location>
</feature>
<sequence length="921" mass="100956">MLTSAPPTQLLEPQRFASRNESPADDTDPQHANNLFRNNKRSATPTHNGDRGDVGASSPLSRSPRELVSRAASHTQVVTPATSQQHRNSKSQATTYHRSLPEDLLQPAHVPLHDDLDDAPHIHHHHHSTDDTTATTTTTDHHHHATPSDQILFPVHHRHLTPREQQQQSTAGSIASATANNGASQRQHQQQRPVAKSPVSVGRSSNVQHQQRGKEGNPLHDRGGPRSPGSANMSQTSPSRSSSQPNPYHYHHPPSRGHTPPLVPPSAIIAHRRIASGVDLVVDDDDDEDDNNTTFYASRNFDDDDDDAADDRHFQLPSPPPPPHLSSGDHHKQHRSGPATSSRGSSQQPLRPTAIPQPRNATSDVQQYRQEQLQQQQRPLLPSDAAKLAARRASWFRQQQQQQQQQQFNTPSSLDAVAVIPGPHPSHKHTGGGSVQPKYRSDHRVVEQVDWATKQAEARRILVGGSPLVARPQQQQLQYVTSARQSSPRQGTTMSHVSISRSPIREVSPAATTDQLRHQHQSNRAVTPHHATRQRSRYSEHQNHQQQHLGNRPTNPTASAASIRRGNSSSCLQHRTPAAVATANHVNKTAPTTGCRGKSNSTTSKMSAAVMPPSVKSISTSSPAVPVPTPSSGAALVLSPSTADVSDDWMSWPQQSQFHCEYEDPLFPKKHSHASTTKNSHLAKAGAQTKKRGGERPSSSRTSYEDKNNNSLDHSVRSSSSVRSGSVSKRRTTPAAGPFRDIPFSTDFEQQRNDAEHRRAMALAYSDRNRVNASRWQDRSDVRLSGGGHNNNNNKSISTIGGGDSEGGIGGGDDSTTNILHQHHHHRHALTAQQPAYPTSSKLHQHHHDPSNTLGGPLDATTKSGTVGNNSSYHRSNSFSERPYSLPQQQQQQRDEANSLQGLNASWNVQRRFSSSFTHGF</sequence>
<feature type="region of interest" description="Disordered" evidence="1">
    <location>
        <begin position="161"/>
        <end position="264"/>
    </location>
</feature>
<protein>
    <submittedName>
        <fullName evidence="2">Uncharacterized protein</fullName>
    </submittedName>
</protein>
<keyword evidence="3" id="KW-1185">Reference proteome</keyword>
<feature type="compositionally biased region" description="Polar residues" evidence="1">
    <location>
        <begin position="474"/>
        <end position="501"/>
    </location>
</feature>
<feature type="compositionally biased region" description="Polar residues" evidence="1">
    <location>
        <begin position="72"/>
        <end position="96"/>
    </location>
</feature>
<feature type="compositionally biased region" description="Polar residues" evidence="1">
    <location>
        <begin position="861"/>
        <end position="880"/>
    </location>
</feature>
<name>A0A0S4JDV6_BODSA</name>
<feature type="region of interest" description="Disordered" evidence="1">
    <location>
        <begin position="474"/>
        <end position="573"/>
    </location>
</feature>
<feature type="compositionally biased region" description="Polar residues" evidence="1">
    <location>
        <begin position="544"/>
        <end position="573"/>
    </location>
</feature>
<feature type="compositionally biased region" description="Basic and acidic residues" evidence="1">
    <location>
        <begin position="111"/>
        <end position="121"/>
    </location>
</feature>
<reference evidence="3" key="1">
    <citation type="submission" date="2015-09" db="EMBL/GenBank/DDBJ databases">
        <authorList>
            <consortium name="Pathogen Informatics"/>
        </authorList>
    </citation>
    <scope>NUCLEOTIDE SEQUENCE [LARGE SCALE GENOMIC DNA]</scope>
    <source>
        <strain evidence="3">Lake Konstanz</strain>
    </source>
</reference>
<feature type="compositionally biased region" description="Low complexity" evidence="1">
    <location>
        <begin position="790"/>
        <end position="799"/>
    </location>
</feature>
<feature type="compositionally biased region" description="Polar residues" evidence="1">
    <location>
        <begin position="831"/>
        <end position="842"/>
    </location>
</feature>
<evidence type="ECO:0000313" key="3">
    <source>
        <dbReference type="Proteomes" id="UP000051952"/>
    </source>
</evidence>